<feature type="domain" description="Muconolactone isomerase" evidence="1">
    <location>
        <begin position="1"/>
        <end position="92"/>
    </location>
</feature>
<evidence type="ECO:0000313" key="3">
    <source>
        <dbReference type="Proteomes" id="UP000640531"/>
    </source>
</evidence>
<name>A0ABR8FBU3_9NOST</name>
<organism evidence="2 3">
    <name type="scientific">Anabaena lutea FACHB-196</name>
    <dbReference type="NCBI Taxonomy" id="2692881"/>
    <lineage>
        <taxon>Bacteria</taxon>
        <taxon>Bacillati</taxon>
        <taxon>Cyanobacteriota</taxon>
        <taxon>Cyanophyceae</taxon>
        <taxon>Nostocales</taxon>
        <taxon>Nostocaceae</taxon>
        <taxon>Anabaena</taxon>
    </lineage>
</organism>
<accession>A0ABR8FBU3</accession>
<keyword evidence="3" id="KW-1185">Reference proteome</keyword>
<dbReference type="SUPFAM" id="SSF54909">
    <property type="entry name" value="Dimeric alpha+beta barrel"/>
    <property type="match status" value="1"/>
</dbReference>
<proteinExistence type="predicted"/>
<dbReference type="Proteomes" id="UP000640531">
    <property type="component" value="Unassembled WGS sequence"/>
</dbReference>
<dbReference type="InterPro" id="IPR026029">
    <property type="entry name" value="MLI_dom"/>
</dbReference>
<comment type="caution">
    <text evidence="2">The sequence shown here is derived from an EMBL/GenBank/DDBJ whole genome shotgun (WGS) entry which is preliminary data.</text>
</comment>
<dbReference type="InterPro" id="IPR011008">
    <property type="entry name" value="Dimeric_a/b-barrel"/>
</dbReference>
<dbReference type="EMBL" id="JACJST010000005">
    <property type="protein sequence ID" value="MBD2567678.1"/>
    <property type="molecule type" value="Genomic_DNA"/>
</dbReference>
<dbReference type="Pfam" id="PF02426">
    <property type="entry name" value="MIase"/>
    <property type="match status" value="1"/>
</dbReference>
<evidence type="ECO:0000313" key="2">
    <source>
        <dbReference type="EMBL" id="MBD2567678.1"/>
    </source>
</evidence>
<evidence type="ECO:0000259" key="1">
    <source>
        <dbReference type="Pfam" id="PF02426"/>
    </source>
</evidence>
<dbReference type="Gene3D" id="3.30.70.1060">
    <property type="entry name" value="Dimeric alpha+beta barrel"/>
    <property type="match status" value="1"/>
</dbReference>
<sequence length="105" mass="12012">MLYHLDFHVEYPEDMTQQELFAIWSEEADAALQAKSAGIVVDLWKCVGTRRVIVIVDVPTPDTLDQILLDLPIMKKNGQKVEVEVTPLRRYEDFAADIKARLEVV</sequence>
<protein>
    <submittedName>
        <fullName evidence="2">Muconolactone Delta-isomerase family protein</fullName>
    </submittedName>
</protein>
<dbReference type="RefSeq" id="WP_190712845.1">
    <property type="nucleotide sequence ID" value="NZ_JACJST010000005.1"/>
</dbReference>
<reference evidence="2 3" key="1">
    <citation type="journal article" date="2020" name="ISME J.">
        <title>Comparative genomics reveals insights into cyanobacterial evolution and habitat adaptation.</title>
        <authorList>
            <person name="Chen M.Y."/>
            <person name="Teng W.K."/>
            <person name="Zhao L."/>
            <person name="Hu C.X."/>
            <person name="Zhou Y.K."/>
            <person name="Han B.P."/>
            <person name="Song L.R."/>
            <person name="Shu W.S."/>
        </authorList>
    </citation>
    <scope>NUCLEOTIDE SEQUENCE [LARGE SCALE GENOMIC DNA]</scope>
    <source>
        <strain evidence="2 3">FACHB-196</strain>
    </source>
</reference>
<gene>
    <name evidence="2" type="ORF">H6G59_07095</name>
</gene>